<evidence type="ECO:0000313" key="4">
    <source>
        <dbReference type="EMBL" id="MBY18539.1"/>
    </source>
</evidence>
<feature type="compositionally biased region" description="Basic and acidic residues" evidence="2">
    <location>
        <begin position="1"/>
        <end position="11"/>
    </location>
</feature>
<dbReference type="GO" id="GO:0005634">
    <property type="term" value="C:nucleus"/>
    <property type="evidence" value="ECO:0007669"/>
    <property type="project" value="UniProtKB-SubCell"/>
</dbReference>
<evidence type="ECO:0000256" key="1">
    <source>
        <dbReference type="PROSITE-ProRule" id="PRU00371"/>
    </source>
</evidence>
<reference evidence="4" key="1">
    <citation type="submission" date="2018-04" db="EMBL/GenBank/DDBJ databases">
        <title>Transcriptome of Schizaphis graminum biotype I.</title>
        <authorList>
            <person name="Scully E.D."/>
            <person name="Geib S.M."/>
            <person name="Palmer N.A."/>
            <person name="Koch K."/>
            <person name="Bradshaw J."/>
            <person name="Heng-Moss T."/>
            <person name="Sarath G."/>
        </authorList>
    </citation>
    <scope>NUCLEOTIDE SEQUENCE</scope>
</reference>
<feature type="region of interest" description="Disordered" evidence="2">
    <location>
        <begin position="1"/>
        <end position="23"/>
    </location>
</feature>
<protein>
    <recommendedName>
        <fullName evidence="3">BESS domain-containing protein</fullName>
    </recommendedName>
</protein>
<feature type="region of interest" description="Disordered" evidence="2">
    <location>
        <begin position="151"/>
        <end position="178"/>
    </location>
</feature>
<dbReference type="EMBL" id="GGMR01005920">
    <property type="protein sequence ID" value="MBY18539.1"/>
    <property type="molecule type" value="Transcribed_RNA"/>
</dbReference>
<dbReference type="GO" id="GO:0003677">
    <property type="term" value="F:DNA binding"/>
    <property type="evidence" value="ECO:0007669"/>
    <property type="project" value="InterPro"/>
</dbReference>
<accession>A0A2S2NMX0</accession>
<dbReference type="Pfam" id="PF02944">
    <property type="entry name" value="BESS"/>
    <property type="match status" value="1"/>
</dbReference>
<keyword evidence="1" id="KW-0539">Nucleus</keyword>
<comment type="subcellular location">
    <subcellularLocation>
        <location evidence="1">Nucleus</location>
    </subcellularLocation>
</comment>
<gene>
    <name evidence="4" type="ORF">g.14219</name>
</gene>
<dbReference type="AlphaFoldDB" id="A0A2S2NMX0"/>
<organism evidence="4">
    <name type="scientific">Schizaphis graminum</name>
    <name type="common">Green bug aphid</name>
    <dbReference type="NCBI Taxonomy" id="13262"/>
    <lineage>
        <taxon>Eukaryota</taxon>
        <taxon>Metazoa</taxon>
        <taxon>Ecdysozoa</taxon>
        <taxon>Arthropoda</taxon>
        <taxon>Hexapoda</taxon>
        <taxon>Insecta</taxon>
        <taxon>Pterygota</taxon>
        <taxon>Neoptera</taxon>
        <taxon>Paraneoptera</taxon>
        <taxon>Hemiptera</taxon>
        <taxon>Sternorrhyncha</taxon>
        <taxon>Aphidomorpha</taxon>
        <taxon>Aphidoidea</taxon>
        <taxon>Aphididae</taxon>
        <taxon>Aphidini</taxon>
        <taxon>Schizaphis</taxon>
    </lineage>
</organism>
<dbReference type="InterPro" id="IPR004210">
    <property type="entry name" value="BESS_motif"/>
</dbReference>
<evidence type="ECO:0000259" key="3">
    <source>
        <dbReference type="PROSITE" id="PS51031"/>
    </source>
</evidence>
<feature type="domain" description="BESS" evidence="3">
    <location>
        <begin position="42"/>
        <end position="81"/>
    </location>
</feature>
<name>A0A2S2NMX0_SCHGA</name>
<feature type="compositionally biased region" description="Polar residues" evidence="2">
    <location>
        <begin position="158"/>
        <end position="172"/>
    </location>
</feature>
<evidence type="ECO:0000256" key="2">
    <source>
        <dbReference type="SAM" id="MobiDB-lite"/>
    </source>
</evidence>
<proteinExistence type="predicted"/>
<sequence length="183" mass="21221">MENSDSEERQQPSHKKFKKNAKTENFGSSLLKILENRQRIPEDPEKSFLMSLLPQIKSLDEDQKTQLYVEFLNAIQRVKNSPVTSTYTYNTPNNQPYSQFYPQQNYATNNYPHSPSPISYQRPLSRMSQFNITPHQYSTQNVPKNIISSTITSPPSVNDESSNFSQPSTPEMYSTHKPNYYNI</sequence>
<dbReference type="PROSITE" id="PS51031">
    <property type="entry name" value="BESS"/>
    <property type="match status" value="1"/>
</dbReference>